<dbReference type="GO" id="GO:0005615">
    <property type="term" value="C:extracellular space"/>
    <property type="evidence" value="ECO:0007669"/>
    <property type="project" value="TreeGrafter"/>
</dbReference>
<keyword evidence="3" id="KW-0732">Signal</keyword>
<keyword evidence="7" id="KW-0472">Membrane</keyword>
<dbReference type="Proteomes" id="UP001187415">
    <property type="component" value="Unassembled WGS sequence"/>
</dbReference>
<dbReference type="Pfam" id="PF00059">
    <property type="entry name" value="Lectin_C"/>
    <property type="match status" value="1"/>
</dbReference>
<evidence type="ECO:0000256" key="2">
    <source>
        <dbReference type="ARBA" id="ARBA00022525"/>
    </source>
</evidence>
<dbReference type="PROSITE" id="PS50041">
    <property type="entry name" value="C_TYPE_LECTIN_2"/>
    <property type="match status" value="1"/>
</dbReference>
<dbReference type="GO" id="GO:0030246">
    <property type="term" value="F:carbohydrate binding"/>
    <property type="evidence" value="ECO:0007669"/>
    <property type="project" value="UniProtKB-KW"/>
</dbReference>
<dbReference type="PROSITE" id="PS00615">
    <property type="entry name" value="C_TYPE_LECTIN_1"/>
    <property type="match status" value="1"/>
</dbReference>
<keyword evidence="6" id="KW-0175">Coiled coil</keyword>
<organism evidence="9 10">
    <name type="scientific">Channa striata</name>
    <name type="common">Snakehead murrel</name>
    <name type="synonym">Ophicephalus striatus</name>
    <dbReference type="NCBI Taxonomy" id="64152"/>
    <lineage>
        <taxon>Eukaryota</taxon>
        <taxon>Metazoa</taxon>
        <taxon>Chordata</taxon>
        <taxon>Craniata</taxon>
        <taxon>Vertebrata</taxon>
        <taxon>Euteleostomi</taxon>
        <taxon>Actinopterygii</taxon>
        <taxon>Neopterygii</taxon>
        <taxon>Teleostei</taxon>
        <taxon>Neoteleostei</taxon>
        <taxon>Acanthomorphata</taxon>
        <taxon>Anabantaria</taxon>
        <taxon>Anabantiformes</taxon>
        <taxon>Channoidei</taxon>
        <taxon>Channidae</taxon>
        <taxon>Channa</taxon>
    </lineage>
</organism>
<dbReference type="GO" id="GO:0001503">
    <property type="term" value="P:ossification"/>
    <property type="evidence" value="ECO:0007669"/>
    <property type="project" value="TreeGrafter"/>
</dbReference>
<evidence type="ECO:0000256" key="5">
    <source>
        <dbReference type="ARBA" id="ARBA00023157"/>
    </source>
</evidence>
<dbReference type="InterPro" id="IPR016187">
    <property type="entry name" value="CTDL_fold"/>
</dbReference>
<sequence>MVSGLDSEICMKKGRGNGWMEKNWLKGSTFMVKVWSRKFPLYSLVIACLVLLNIVLLITAAVIWIYSGVVGEGSASPQINAQALSIEMNQLQRLQSEAIKAHEEAKQALETETRIHQRLKLQLENNKSLSDSLQWQLEKLLTMRRALMSNTSDIRQSCGQCLPGWFLMNSTCYFHAKSPSNTLKNWADSKADCVSRGASLAVIDTWEEQLNLFENLPKTDSNLRPWWRRPGALWIGLTDAETEGTWLWVNNVTLKDGGYWIQGEPNNHKNSENCAAFMKIDNPRNSWFDSNCQDQKEWLCEINPHN</sequence>
<dbReference type="InterPro" id="IPR016186">
    <property type="entry name" value="C-type_lectin-like/link_sf"/>
</dbReference>
<gene>
    <name evidence="9" type="ORF">Q5P01_020342</name>
</gene>
<dbReference type="PANTHER" id="PTHR22799:SF1">
    <property type="entry name" value="C-TYPE LECTIN DOMAIN FAMILY 11 MEMBER A"/>
    <property type="match status" value="1"/>
</dbReference>
<evidence type="ECO:0000256" key="4">
    <source>
        <dbReference type="ARBA" id="ARBA00022734"/>
    </source>
</evidence>
<dbReference type="InterPro" id="IPR018378">
    <property type="entry name" value="C-type_lectin_CS"/>
</dbReference>
<dbReference type="SUPFAM" id="SSF56436">
    <property type="entry name" value="C-type lectin-like"/>
    <property type="match status" value="1"/>
</dbReference>
<evidence type="ECO:0000256" key="6">
    <source>
        <dbReference type="SAM" id="Coils"/>
    </source>
</evidence>
<proteinExistence type="predicted"/>
<evidence type="ECO:0000259" key="8">
    <source>
        <dbReference type="PROSITE" id="PS50041"/>
    </source>
</evidence>
<feature type="domain" description="C-type lectin" evidence="8">
    <location>
        <begin position="168"/>
        <end position="301"/>
    </location>
</feature>
<keyword evidence="4" id="KW-0430">Lectin</keyword>
<keyword evidence="2" id="KW-0964">Secreted</keyword>
<dbReference type="GO" id="GO:0008083">
    <property type="term" value="F:growth factor activity"/>
    <property type="evidence" value="ECO:0007669"/>
    <property type="project" value="TreeGrafter"/>
</dbReference>
<dbReference type="SMART" id="SM00034">
    <property type="entry name" value="CLECT"/>
    <property type="match status" value="1"/>
</dbReference>
<feature type="transmembrane region" description="Helical" evidence="7">
    <location>
        <begin position="41"/>
        <end position="66"/>
    </location>
</feature>
<feature type="coiled-coil region" evidence="6">
    <location>
        <begin position="84"/>
        <end position="122"/>
    </location>
</feature>
<comment type="subcellular location">
    <subcellularLocation>
        <location evidence="1">Secreted</location>
    </subcellularLocation>
</comment>
<dbReference type="InterPro" id="IPR051663">
    <property type="entry name" value="CLec_Tetranectin-domain"/>
</dbReference>
<evidence type="ECO:0000313" key="10">
    <source>
        <dbReference type="Proteomes" id="UP001187415"/>
    </source>
</evidence>
<dbReference type="InterPro" id="IPR033989">
    <property type="entry name" value="CD209-like_CTLD"/>
</dbReference>
<dbReference type="CDD" id="cd03590">
    <property type="entry name" value="CLECT_DC-SIGN_like"/>
    <property type="match status" value="1"/>
</dbReference>
<name>A0AA88LXG7_CHASR</name>
<keyword evidence="7" id="KW-1133">Transmembrane helix</keyword>
<keyword evidence="10" id="KW-1185">Reference proteome</keyword>
<comment type="caution">
    <text evidence="9">The sequence shown here is derived from an EMBL/GenBank/DDBJ whole genome shotgun (WGS) entry which is preliminary data.</text>
</comment>
<evidence type="ECO:0000256" key="1">
    <source>
        <dbReference type="ARBA" id="ARBA00004613"/>
    </source>
</evidence>
<evidence type="ECO:0000256" key="3">
    <source>
        <dbReference type="ARBA" id="ARBA00022729"/>
    </source>
</evidence>
<keyword evidence="5" id="KW-1015">Disulfide bond</keyword>
<protein>
    <recommendedName>
        <fullName evidence="8">C-type lectin domain-containing protein</fullName>
    </recommendedName>
</protein>
<dbReference type="EMBL" id="JAUPFM010000016">
    <property type="protein sequence ID" value="KAK2826128.1"/>
    <property type="molecule type" value="Genomic_DNA"/>
</dbReference>
<reference evidence="9" key="1">
    <citation type="submission" date="2023-07" db="EMBL/GenBank/DDBJ databases">
        <title>Chromosome-level Genome Assembly of Striped Snakehead (Channa striata).</title>
        <authorList>
            <person name="Liu H."/>
        </authorList>
    </citation>
    <scope>NUCLEOTIDE SEQUENCE</scope>
    <source>
        <strain evidence="9">Gz</strain>
        <tissue evidence="9">Muscle</tissue>
    </source>
</reference>
<dbReference type="InterPro" id="IPR001304">
    <property type="entry name" value="C-type_lectin-like"/>
</dbReference>
<evidence type="ECO:0000313" key="9">
    <source>
        <dbReference type="EMBL" id="KAK2826128.1"/>
    </source>
</evidence>
<dbReference type="Gene3D" id="3.10.100.10">
    <property type="entry name" value="Mannose-Binding Protein A, subunit A"/>
    <property type="match status" value="1"/>
</dbReference>
<dbReference type="AlphaFoldDB" id="A0AA88LXG7"/>
<evidence type="ECO:0000256" key="7">
    <source>
        <dbReference type="SAM" id="Phobius"/>
    </source>
</evidence>
<accession>A0AA88LXG7</accession>
<dbReference type="PANTHER" id="PTHR22799">
    <property type="entry name" value="TETRANECTIN-RELATED"/>
    <property type="match status" value="1"/>
</dbReference>
<keyword evidence="7" id="KW-0812">Transmembrane</keyword>